<evidence type="ECO:0000259" key="3">
    <source>
        <dbReference type="Pfam" id="PF05683"/>
    </source>
</evidence>
<organism evidence="4 5">
    <name type="scientific">Halarcobacter ebronensis</name>
    <dbReference type="NCBI Taxonomy" id="1462615"/>
    <lineage>
        <taxon>Bacteria</taxon>
        <taxon>Pseudomonadati</taxon>
        <taxon>Campylobacterota</taxon>
        <taxon>Epsilonproteobacteria</taxon>
        <taxon>Campylobacterales</taxon>
        <taxon>Arcobacteraceae</taxon>
        <taxon>Halarcobacter</taxon>
    </lineage>
</organism>
<evidence type="ECO:0000256" key="1">
    <source>
        <dbReference type="ARBA" id="ARBA00008876"/>
    </source>
</evidence>
<dbReference type="GO" id="GO:0016836">
    <property type="term" value="F:hydro-lyase activity"/>
    <property type="evidence" value="ECO:0007669"/>
    <property type="project" value="InterPro"/>
</dbReference>
<evidence type="ECO:0000313" key="5">
    <source>
        <dbReference type="Proteomes" id="UP000289758"/>
    </source>
</evidence>
<dbReference type="EMBL" id="PDKK01000027">
    <property type="protein sequence ID" value="RXK00712.1"/>
    <property type="molecule type" value="Genomic_DNA"/>
</dbReference>
<gene>
    <name evidence="4" type="ORF">CRV07_15230</name>
</gene>
<accession>A0A4Q1ADY1</accession>
<dbReference type="PANTHER" id="PTHR43351:SF2">
    <property type="entry name" value="L(+)-TARTRATE DEHYDRATASE SUBUNIT BETA-RELATED"/>
    <property type="match status" value="1"/>
</dbReference>
<dbReference type="Proteomes" id="UP000289758">
    <property type="component" value="Unassembled WGS sequence"/>
</dbReference>
<dbReference type="Gene3D" id="3.20.130.10">
    <property type="entry name" value="Fe-S hydro-lyase, tartrate dehydratase beta-type, catalytic domain"/>
    <property type="match status" value="1"/>
</dbReference>
<evidence type="ECO:0000256" key="2">
    <source>
        <dbReference type="ARBA" id="ARBA00023239"/>
    </source>
</evidence>
<dbReference type="InterPro" id="IPR036660">
    <property type="entry name" value="Fe-S_hydroAse_TtdB_cat_sf"/>
</dbReference>
<dbReference type="Pfam" id="PF05683">
    <property type="entry name" value="Fumerase_C"/>
    <property type="match status" value="1"/>
</dbReference>
<dbReference type="SUPFAM" id="SSF117457">
    <property type="entry name" value="FumA C-terminal domain-like"/>
    <property type="match status" value="1"/>
</dbReference>
<comment type="similarity">
    <text evidence="1">Belongs to the class-I fumarase family.</text>
</comment>
<name>A0A4Q1ADY1_9BACT</name>
<reference evidence="4 5" key="1">
    <citation type="submission" date="2017-10" db="EMBL/GenBank/DDBJ databases">
        <title>Genomics of the genus Arcobacter.</title>
        <authorList>
            <person name="Perez-Cataluna A."/>
            <person name="Figueras M.J."/>
        </authorList>
    </citation>
    <scope>NUCLEOTIDE SEQUENCE [LARGE SCALE GENOMIC DNA]</scope>
    <source>
        <strain evidence="4 5">CECT 8441</strain>
    </source>
</reference>
<proteinExistence type="inferred from homology"/>
<feature type="domain" description="Fe-S hydro-lyase tartrate dehydratase beta-type catalytic" evidence="3">
    <location>
        <begin position="2"/>
        <end position="54"/>
    </location>
</feature>
<dbReference type="RefSeq" id="WP_206732682.1">
    <property type="nucleotide sequence ID" value="NZ_PDKK01000027.1"/>
</dbReference>
<keyword evidence="5" id="KW-1185">Reference proteome</keyword>
<comment type="caution">
    <text evidence="4">The sequence shown here is derived from an EMBL/GenBank/DDBJ whole genome shotgun (WGS) entry which is preliminary data.</text>
</comment>
<feature type="non-terminal residue" evidence="4">
    <location>
        <position position="1"/>
    </location>
</feature>
<protein>
    <submittedName>
        <fullName evidence="4">Fumarate hydratase</fullName>
    </submittedName>
</protein>
<dbReference type="PANTHER" id="PTHR43351">
    <property type="entry name" value="L(+)-TARTRATE DEHYDRATASE SUBUNIT BETA"/>
    <property type="match status" value="1"/>
</dbReference>
<sequence>IATGGAAYLISQSIKDAKVLAFEELGMEAIYEFDVKDMPVTVAVDTEGNSIHTTGPAKWRTI</sequence>
<dbReference type="AlphaFoldDB" id="A0A4Q1ADY1"/>
<keyword evidence="2" id="KW-0456">Lyase</keyword>
<evidence type="ECO:0000313" key="4">
    <source>
        <dbReference type="EMBL" id="RXK00712.1"/>
    </source>
</evidence>
<dbReference type="InterPro" id="IPR004647">
    <property type="entry name" value="Fe-S_hydro-lyase_TtdB-typ_cat"/>
</dbReference>